<evidence type="ECO:0000313" key="1">
    <source>
        <dbReference type="EMBL" id="KAA6403315.1"/>
    </source>
</evidence>
<comment type="caution">
    <text evidence="1">The sequence shown here is derived from an EMBL/GenBank/DDBJ whole genome shotgun (WGS) entry which is preliminary data.</text>
</comment>
<evidence type="ECO:0000313" key="2">
    <source>
        <dbReference type="Proteomes" id="UP000324800"/>
    </source>
</evidence>
<proteinExistence type="predicted"/>
<organism evidence="1 2">
    <name type="scientific">Streblomastix strix</name>
    <dbReference type="NCBI Taxonomy" id="222440"/>
    <lineage>
        <taxon>Eukaryota</taxon>
        <taxon>Metamonada</taxon>
        <taxon>Preaxostyla</taxon>
        <taxon>Oxymonadida</taxon>
        <taxon>Streblomastigidae</taxon>
        <taxon>Streblomastix</taxon>
    </lineage>
</organism>
<reference evidence="1 2" key="1">
    <citation type="submission" date="2019-03" db="EMBL/GenBank/DDBJ databases">
        <title>Single cell metagenomics reveals metabolic interactions within the superorganism composed of flagellate Streblomastix strix and complex community of Bacteroidetes bacteria on its surface.</title>
        <authorList>
            <person name="Treitli S.C."/>
            <person name="Kolisko M."/>
            <person name="Husnik F."/>
            <person name="Keeling P."/>
            <person name="Hampl V."/>
        </authorList>
    </citation>
    <scope>NUCLEOTIDE SEQUENCE [LARGE SCALE GENOMIC DNA]</scope>
    <source>
        <strain evidence="1">ST1C</strain>
    </source>
</reference>
<dbReference type="Proteomes" id="UP000324800">
    <property type="component" value="Unassembled WGS sequence"/>
</dbReference>
<dbReference type="AlphaFoldDB" id="A0A5J4X9Q8"/>
<name>A0A5J4X9Q8_9EUKA</name>
<accession>A0A5J4X9Q8</accession>
<dbReference type="EMBL" id="SNRW01000114">
    <property type="protein sequence ID" value="KAA6403315.1"/>
    <property type="molecule type" value="Genomic_DNA"/>
</dbReference>
<sequence>MWNGWKMKIPTPNQDRDSLILDYIEQLTQSLWDETSLDYIALLHISRFIWALTDGTLKKLAEASTSNSTTPITQKIFKSETHDQKTVRSTIQFLRSAYSKVDKLTPNDVPGIYEHALLAATFRPFSKI</sequence>
<protein>
    <submittedName>
        <fullName evidence="1">Uncharacterized protein</fullName>
    </submittedName>
</protein>
<gene>
    <name evidence="1" type="ORF">EZS28_001157</name>
</gene>